<dbReference type="InterPro" id="IPR029048">
    <property type="entry name" value="HSP70_C_sf"/>
</dbReference>
<dbReference type="Proteomes" id="UP000254502">
    <property type="component" value="Unassembled WGS sequence"/>
</dbReference>
<evidence type="ECO:0000256" key="4">
    <source>
        <dbReference type="ARBA" id="ARBA00022525"/>
    </source>
</evidence>
<protein>
    <recommendedName>
        <fullName evidence="3">Staphylococcal complement inhibitor</fullName>
    </recommendedName>
</protein>
<accession>A0A380DM69</accession>
<gene>
    <name evidence="8" type="primary">scn_1</name>
    <name evidence="8" type="ORF">NCTC5664_00404</name>
</gene>
<evidence type="ECO:0000256" key="3">
    <source>
        <dbReference type="ARBA" id="ARBA00015649"/>
    </source>
</evidence>
<dbReference type="InterPro" id="IPR021612">
    <property type="entry name" value="SCIN"/>
</dbReference>
<keyword evidence="4" id="KW-0964">Secreted</keyword>
<evidence type="ECO:0000313" key="9">
    <source>
        <dbReference type="Proteomes" id="UP000254502"/>
    </source>
</evidence>
<evidence type="ECO:0000313" key="8">
    <source>
        <dbReference type="EMBL" id="SUK32553.1"/>
    </source>
</evidence>
<evidence type="ECO:0000256" key="2">
    <source>
        <dbReference type="ARBA" id="ARBA00007022"/>
    </source>
</evidence>
<sequence>MRGKKHIIAGVLVAVLSTPLVTSFESKEVKAESINANTYINQNLEKELRELLDELNVNELATGSLNPYFKRTVKKYGYKAKAALRSKDFTRMSQSKYELQSIYSEIDKALGYER</sequence>
<comment type="function">
    <text evidence="7">Involved in countering the first line of host defense mechanisms. Efficiently inhibits opsonization, phagocytosis and killing of S.aureus by human neutrophils. Acts by binding and stabilizing human C3 convertases (C4b2a and C3bBb), leading to their inactivation. The convertases are no longer able to cleave complement C3, therefore preventing further C3b deposition on the bacterial surface and phagocytosis of the bacterium. Also prevents C5a-induced neutrophil responses.</text>
</comment>
<evidence type="ECO:0000256" key="1">
    <source>
        <dbReference type="ARBA" id="ARBA00004613"/>
    </source>
</evidence>
<comment type="similarity">
    <text evidence="2">Belongs to the SCIN family.</text>
</comment>
<comment type="subcellular location">
    <subcellularLocation>
        <location evidence="1">Secreted</location>
    </subcellularLocation>
</comment>
<keyword evidence="5" id="KW-0732">Signal</keyword>
<dbReference type="EMBL" id="UHAQ01000002">
    <property type="protein sequence ID" value="SUK32553.1"/>
    <property type="molecule type" value="Genomic_DNA"/>
</dbReference>
<proteinExistence type="inferred from homology"/>
<dbReference type="AlphaFoldDB" id="A0A380DM69"/>
<evidence type="ECO:0000256" key="5">
    <source>
        <dbReference type="ARBA" id="ARBA00022729"/>
    </source>
</evidence>
<dbReference type="RefSeq" id="WP_106096712.1">
    <property type="nucleotide sequence ID" value="NZ_AP019751.1"/>
</dbReference>
<dbReference type="Pfam" id="PF11546">
    <property type="entry name" value="CompInhib_SCIN"/>
    <property type="match status" value="1"/>
</dbReference>
<name>A0A380DM69_STAAU</name>
<dbReference type="GO" id="GO:0005576">
    <property type="term" value="C:extracellular region"/>
    <property type="evidence" value="ECO:0007669"/>
    <property type="project" value="UniProtKB-SubCell"/>
</dbReference>
<evidence type="ECO:0000256" key="7">
    <source>
        <dbReference type="ARBA" id="ARBA00025334"/>
    </source>
</evidence>
<keyword evidence="6" id="KW-0843">Virulence</keyword>
<evidence type="ECO:0000256" key="6">
    <source>
        <dbReference type="ARBA" id="ARBA00023026"/>
    </source>
</evidence>
<dbReference type="Gene3D" id="1.20.1270.10">
    <property type="match status" value="1"/>
</dbReference>
<reference evidence="8 9" key="1">
    <citation type="submission" date="2018-06" db="EMBL/GenBank/DDBJ databases">
        <authorList>
            <consortium name="Pathogen Informatics"/>
            <person name="Doyle S."/>
        </authorList>
    </citation>
    <scope>NUCLEOTIDE SEQUENCE [LARGE SCALE GENOMIC DNA]</scope>
    <source>
        <strain evidence="8 9">NCTC5664</strain>
    </source>
</reference>
<organism evidence="8 9">
    <name type="scientific">Staphylococcus aureus</name>
    <dbReference type="NCBI Taxonomy" id="1280"/>
    <lineage>
        <taxon>Bacteria</taxon>
        <taxon>Bacillati</taxon>
        <taxon>Bacillota</taxon>
        <taxon>Bacilli</taxon>
        <taxon>Bacillales</taxon>
        <taxon>Staphylococcaceae</taxon>
        <taxon>Staphylococcus</taxon>
    </lineage>
</organism>